<feature type="region of interest" description="Disordered" evidence="1">
    <location>
        <begin position="1199"/>
        <end position="1255"/>
    </location>
</feature>
<feature type="compositionally biased region" description="Basic and acidic residues" evidence="1">
    <location>
        <begin position="1220"/>
        <end position="1237"/>
    </location>
</feature>
<reference evidence="2" key="1">
    <citation type="submission" date="2014-11" db="EMBL/GenBank/DDBJ databases">
        <authorList>
            <person name="Otto D Thomas"/>
            <person name="Naeem Raeece"/>
        </authorList>
    </citation>
    <scope>NUCLEOTIDE SEQUENCE</scope>
</reference>
<feature type="region of interest" description="Disordered" evidence="1">
    <location>
        <begin position="739"/>
        <end position="759"/>
    </location>
</feature>
<accession>A0A0G4IA77</accession>
<evidence type="ECO:0000313" key="2">
    <source>
        <dbReference type="EMBL" id="CEM53955.1"/>
    </source>
</evidence>
<gene>
    <name evidence="2" type="ORF">Cvel_2074</name>
</gene>
<protein>
    <recommendedName>
        <fullName evidence="3">RAP domain-containing protein</fullName>
    </recommendedName>
</protein>
<feature type="region of interest" description="Disordered" evidence="1">
    <location>
        <begin position="425"/>
        <end position="458"/>
    </location>
</feature>
<organism evidence="2">
    <name type="scientific">Chromera velia CCMP2878</name>
    <dbReference type="NCBI Taxonomy" id="1169474"/>
    <lineage>
        <taxon>Eukaryota</taxon>
        <taxon>Sar</taxon>
        <taxon>Alveolata</taxon>
        <taxon>Colpodellida</taxon>
        <taxon>Chromeraceae</taxon>
        <taxon>Chromera</taxon>
    </lineage>
</organism>
<feature type="compositionally biased region" description="Gly residues" evidence="1">
    <location>
        <begin position="1209"/>
        <end position="1219"/>
    </location>
</feature>
<dbReference type="VEuPathDB" id="CryptoDB:Cvel_2074"/>
<dbReference type="EMBL" id="CDMZ01005743">
    <property type="protein sequence ID" value="CEM53955.1"/>
    <property type="molecule type" value="Genomic_DNA"/>
</dbReference>
<evidence type="ECO:0000256" key="1">
    <source>
        <dbReference type="SAM" id="MobiDB-lite"/>
    </source>
</evidence>
<evidence type="ECO:0008006" key="3">
    <source>
        <dbReference type="Google" id="ProtNLM"/>
    </source>
</evidence>
<name>A0A0G4IA77_9ALVE</name>
<proteinExistence type="predicted"/>
<sequence>MQSSCRLRTVHATSMGRRAQCRSCGSLRGFSTALAPSTIPLSTSLAEDSHDESGSSLFGFFRFLRRDAEDFGRRHLPLRDLRDLGVLSSALAPFRSHLKQIASLNRSVLGDEALQRELGHQVSSLSPEETVDCLKSLLHLPDPPPILLRTLMASLQPKLGTIYVEKLFSLVHSLKTFKPPTHQGVRASLSDLASHLEKILSKPIPGSESSPLEAVPFSDSLALYQMLRNLELPTATISRELEKVQMSPTFLRRLFDQYSSAALPRRKGKGGTSTDLEAAIFFASESTGGLFREEYKALMMSKRLSGGEAARLLKSVAAQTISKSGSQVFAAPLLVRLLWPRVEEQRQRLVPSDVAAAVNAIRTLADSFPFEGEEADPSFVLFPERALSLLWPQVLHSLGSMSDEDFSLVAETYLRELRVAASGGREAEWGSQSDHPGGAVTRGRPSPEGAGKEKHSREIPAEDLLKVVGESIFRDALDKIGVFEDEVVRSALRKDGGGGMRRSARTQVFEEITLAVKKRGAQMPLSSLLPVLKELKLRLAPQVDSSVSSPFSAGLRAGDEEQRVQAVEVFRSLFAIENEKSEEMNIFVNSLMDSESTGVAVDAILLLEDVQRDIGTILSEKGARDPFALWKSCMLEALYSRILSAVEMGEIHEEGIEGGGLSVDQIISLLGVGIENFGLRESKGHAQERDGESNKVASSALSALLSLLSVPRVWKRISSDSAVALLDADLRQFPFFHKEKGGSKQKNESTENSEVERRRESLKAVCAAAEQTLLGRIRAAQAGLLPPSIIRPHHLMALVRPHRGDALADEKKKKGATGTLSTELVRTLVPTLSQFPPEALPGLVVAVASRDPGLLHGWKPRQQTPAPPFSPRGLFGTHLGKALRRSADLMTFQEASMCLIGMASSNWYSEGAVRGLLERLGEISILDLPESSSRIPELTSALFKLRIHHGPLLALLAARGVEDGRAALREALHIEKTPGEEKKNRWTVGLERFSDLALWLADLDFHSEEVAGVCGEILEKHAKTPKQVPLSLMHKVVLLTSMAKCGFFSSAFSQGLSLLARPQREISKEIANEKTAQRVFDLYLCALLEGPQEIQESMYNNEAGIQDFFYTAHNQWFRKQKRADEEIREANRDVIAQMNQSINALGWPLSPGTAADFYPCTFVSEVTEANAGKWKAVVLVTEEETLRWYVPAAAQAASAASRRGSASRRGGGAPMGTGGRAKDTRGTSESSWDHAEGWEDDDEESQESPNRSRGGNIWFCGPLTTKLKHLHGMGLRVVIISDQEWRGLSTEEGRLELLRRREAESSSLPLSILS</sequence>
<feature type="compositionally biased region" description="Low complexity" evidence="1">
    <location>
        <begin position="1199"/>
        <end position="1208"/>
    </location>
</feature>